<evidence type="ECO:0000259" key="2">
    <source>
        <dbReference type="Pfam" id="PF04235"/>
    </source>
</evidence>
<feature type="transmembrane region" description="Helical" evidence="1">
    <location>
        <begin position="350"/>
        <end position="367"/>
    </location>
</feature>
<feature type="transmembrane region" description="Helical" evidence="1">
    <location>
        <begin position="197"/>
        <end position="220"/>
    </location>
</feature>
<reference evidence="4" key="1">
    <citation type="journal article" date="2019" name="Int. J. Syst. Evol. Microbiol.">
        <title>The Global Catalogue of Microorganisms (GCM) 10K type strain sequencing project: providing services to taxonomists for standard genome sequencing and annotation.</title>
        <authorList>
            <consortium name="The Broad Institute Genomics Platform"/>
            <consortium name="The Broad Institute Genome Sequencing Center for Infectious Disease"/>
            <person name="Wu L."/>
            <person name="Ma J."/>
        </authorList>
    </citation>
    <scope>NUCLEOTIDE SEQUENCE [LARGE SCALE GENOMIC DNA]</scope>
    <source>
        <strain evidence="4">JCM 18123</strain>
    </source>
</reference>
<dbReference type="RefSeq" id="WP_345555466.1">
    <property type="nucleotide sequence ID" value="NZ_BAABIK010000003.1"/>
</dbReference>
<protein>
    <submittedName>
        <fullName evidence="3">DUF418 domain-containing protein</fullName>
    </submittedName>
</protein>
<sequence length="398" mass="42168">MSHTTRGESPSAPGALPAGQRSLAPDLARGVMLLIIATVHAHLFRQVAGAGGFSLEGPADTGVTAVMALFAENRGYPMFAALFGYGLAQIHRRRTAEGREWPWVHRLLRRRGLALVAIGVAHTGLLFYGDIIAAYGLIALAFTAAMRMGDRRLLVHASAWMAAGTLAYALVSTQLFPAASENAGAEVTWLSDALMRLAVLPFFLPLMVAISVFPFLVGVWAGRRRLLERPQDHLPLLRRAAAWGIAAGVAGGVPQALINVEVWHVGPVTATAVFWLHLLTGYAAGFGYAALIALAAHWLDNRSGARRGPVVTALAATGQRSMTCYLLQSAAWAVLVPPYALGLGPGWNDTGAVALGAGVWLATVLLADAMRRAGLRGGPAEWLLRRMTYGRPSPPAAS</sequence>
<feature type="transmembrane region" description="Helical" evidence="1">
    <location>
        <begin position="153"/>
        <end position="177"/>
    </location>
</feature>
<keyword evidence="1" id="KW-1133">Transmembrane helix</keyword>
<evidence type="ECO:0000313" key="4">
    <source>
        <dbReference type="Proteomes" id="UP001499993"/>
    </source>
</evidence>
<feature type="domain" description="DUF418" evidence="2">
    <location>
        <begin position="221"/>
        <end position="390"/>
    </location>
</feature>
<dbReference type="InterPro" id="IPR007349">
    <property type="entry name" value="DUF418"/>
</dbReference>
<name>A0ABP9GF79_9ACTN</name>
<keyword evidence="1" id="KW-0472">Membrane</keyword>
<gene>
    <name evidence="3" type="ORF">GCM10023224_07400</name>
</gene>
<evidence type="ECO:0000313" key="3">
    <source>
        <dbReference type="EMBL" id="GAA4930299.1"/>
    </source>
</evidence>
<accession>A0ABP9GF79</accession>
<dbReference type="EMBL" id="BAABIK010000003">
    <property type="protein sequence ID" value="GAA4930299.1"/>
    <property type="molecule type" value="Genomic_DNA"/>
</dbReference>
<organism evidence="3 4">
    <name type="scientific">Streptomonospora halophila</name>
    <dbReference type="NCBI Taxonomy" id="427369"/>
    <lineage>
        <taxon>Bacteria</taxon>
        <taxon>Bacillati</taxon>
        <taxon>Actinomycetota</taxon>
        <taxon>Actinomycetes</taxon>
        <taxon>Streptosporangiales</taxon>
        <taxon>Nocardiopsidaceae</taxon>
        <taxon>Streptomonospora</taxon>
    </lineage>
</organism>
<feature type="transmembrane region" description="Helical" evidence="1">
    <location>
        <begin position="113"/>
        <end position="141"/>
    </location>
</feature>
<dbReference type="PANTHER" id="PTHR30590">
    <property type="entry name" value="INNER MEMBRANE PROTEIN"/>
    <property type="match status" value="1"/>
</dbReference>
<proteinExistence type="predicted"/>
<dbReference type="InterPro" id="IPR052529">
    <property type="entry name" value="Bact_Transport_Assoc"/>
</dbReference>
<feature type="transmembrane region" description="Helical" evidence="1">
    <location>
        <begin position="240"/>
        <end position="260"/>
    </location>
</feature>
<keyword evidence="4" id="KW-1185">Reference proteome</keyword>
<dbReference type="PANTHER" id="PTHR30590:SF2">
    <property type="entry name" value="INNER MEMBRANE PROTEIN"/>
    <property type="match status" value="1"/>
</dbReference>
<dbReference type="Pfam" id="PF04235">
    <property type="entry name" value="DUF418"/>
    <property type="match status" value="1"/>
</dbReference>
<feature type="transmembrane region" description="Helical" evidence="1">
    <location>
        <begin position="324"/>
        <end position="344"/>
    </location>
</feature>
<feature type="transmembrane region" description="Helical" evidence="1">
    <location>
        <begin position="272"/>
        <end position="299"/>
    </location>
</feature>
<dbReference type="Proteomes" id="UP001499993">
    <property type="component" value="Unassembled WGS sequence"/>
</dbReference>
<comment type="caution">
    <text evidence="3">The sequence shown here is derived from an EMBL/GenBank/DDBJ whole genome shotgun (WGS) entry which is preliminary data.</text>
</comment>
<evidence type="ECO:0000256" key="1">
    <source>
        <dbReference type="SAM" id="Phobius"/>
    </source>
</evidence>
<keyword evidence="1" id="KW-0812">Transmembrane</keyword>